<dbReference type="EMBL" id="KD256034">
    <property type="protein sequence ID" value="EMS47767.1"/>
    <property type="molecule type" value="Genomic_DNA"/>
</dbReference>
<feature type="region of interest" description="Disordered" evidence="1">
    <location>
        <begin position="1"/>
        <end position="32"/>
    </location>
</feature>
<proteinExistence type="predicted"/>
<accession>M7YKG2</accession>
<evidence type="ECO:0000256" key="1">
    <source>
        <dbReference type="SAM" id="MobiDB-lite"/>
    </source>
</evidence>
<feature type="compositionally biased region" description="Basic and acidic residues" evidence="1">
    <location>
        <begin position="15"/>
        <end position="27"/>
    </location>
</feature>
<reference evidence="2" key="1">
    <citation type="journal article" date="2013" name="Nature">
        <title>Draft genome of the wheat A-genome progenitor Triticum urartu.</title>
        <authorList>
            <person name="Ling H.Q."/>
            <person name="Zhao S."/>
            <person name="Liu D."/>
            <person name="Wang J."/>
            <person name="Sun H."/>
            <person name="Zhang C."/>
            <person name="Fan H."/>
            <person name="Li D."/>
            <person name="Dong L."/>
            <person name="Tao Y."/>
            <person name="Gao C."/>
            <person name="Wu H."/>
            <person name="Li Y."/>
            <person name="Cui Y."/>
            <person name="Guo X."/>
            <person name="Zheng S."/>
            <person name="Wang B."/>
            <person name="Yu K."/>
            <person name="Liang Q."/>
            <person name="Yang W."/>
            <person name="Lou X."/>
            <person name="Chen J."/>
            <person name="Feng M."/>
            <person name="Jian J."/>
            <person name="Zhang X."/>
            <person name="Luo G."/>
            <person name="Jiang Y."/>
            <person name="Liu J."/>
            <person name="Wang Z."/>
            <person name="Sha Y."/>
            <person name="Zhang B."/>
            <person name="Wu H."/>
            <person name="Tang D."/>
            <person name="Shen Q."/>
            <person name="Xue P."/>
            <person name="Zou S."/>
            <person name="Wang X."/>
            <person name="Liu X."/>
            <person name="Wang F."/>
            <person name="Yang Y."/>
            <person name="An X."/>
            <person name="Dong Z."/>
            <person name="Zhang K."/>
            <person name="Zhang X."/>
            <person name="Luo M.C."/>
            <person name="Dvorak J."/>
            <person name="Tong Y."/>
            <person name="Wang J."/>
            <person name="Yang H."/>
            <person name="Li Z."/>
            <person name="Wang D."/>
            <person name="Zhang A."/>
            <person name="Wang J."/>
        </authorList>
    </citation>
    <scope>NUCLEOTIDE SEQUENCE</scope>
</reference>
<organism evidence="2">
    <name type="scientific">Triticum urartu</name>
    <name type="common">Red wild einkorn</name>
    <name type="synonym">Crithodium urartu</name>
    <dbReference type="NCBI Taxonomy" id="4572"/>
    <lineage>
        <taxon>Eukaryota</taxon>
        <taxon>Viridiplantae</taxon>
        <taxon>Streptophyta</taxon>
        <taxon>Embryophyta</taxon>
        <taxon>Tracheophyta</taxon>
        <taxon>Spermatophyta</taxon>
        <taxon>Magnoliopsida</taxon>
        <taxon>Liliopsida</taxon>
        <taxon>Poales</taxon>
        <taxon>Poaceae</taxon>
        <taxon>BOP clade</taxon>
        <taxon>Pooideae</taxon>
        <taxon>Triticodae</taxon>
        <taxon>Triticeae</taxon>
        <taxon>Triticinae</taxon>
        <taxon>Triticum</taxon>
    </lineage>
</organism>
<protein>
    <submittedName>
        <fullName evidence="2">Uncharacterized protein</fullName>
    </submittedName>
</protein>
<dbReference type="AlphaFoldDB" id="M7YKG2"/>
<sequence>MTGAGEEKRRKRRRGGEGEEQQRRQETRLPSADKMLVSAFSIYGQYAAAARSAFLSERGGKQREEEVVEAAAGL</sequence>
<name>M7YKG2_TRIUA</name>
<evidence type="ECO:0000313" key="2">
    <source>
        <dbReference type="EMBL" id="EMS47767.1"/>
    </source>
</evidence>
<gene>
    <name evidence="2" type="ORF">TRIUR3_09310</name>
</gene>